<evidence type="ECO:0000256" key="4">
    <source>
        <dbReference type="ARBA" id="ARBA00023136"/>
    </source>
</evidence>
<dbReference type="PROSITE" id="PS00211">
    <property type="entry name" value="ABC_TRANSPORTER_1"/>
    <property type="match status" value="1"/>
</dbReference>
<evidence type="ECO:0000256" key="3">
    <source>
        <dbReference type="ARBA" id="ARBA00022989"/>
    </source>
</evidence>
<dbReference type="Gene3D" id="1.20.1560.10">
    <property type="entry name" value="ABC transporter type 1, transmembrane domain"/>
    <property type="match status" value="1"/>
</dbReference>
<feature type="domain" description="ABC transmembrane type-1" evidence="7">
    <location>
        <begin position="1"/>
        <end position="284"/>
    </location>
</feature>
<feature type="domain" description="ABC transporter" evidence="6">
    <location>
        <begin position="320"/>
        <end position="532"/>
    </location>
</feature>
<accession>A0A1R4GHC0</accession>
<dbReference type="GO" id="GO:0005886">
    <property type="term" value="C:plasma membrane"/>
    <property type="evidence" value="ECO:0007669"/>
    <property type="project" value="UniProtKB-SubCell"/>
</dbReference>
<keyword evidence="4 5" id="KW-0472">Membrane</keyword>
<keyword evidence="3 5" id="KW-1133">Transmembrane helix</keyword>
<dbReference type="OrthoDB" id="4966664at2"/>
<dbReference type="InterPro" id="IPR003439">
    <property type="entry name" value="ABC_transporter-like_ATP-bd"/>
</dbReference>
<dbReference type="PANTHER" id="PTHR43394">
    <property type="entry name" value="ATP-DEPENDENT PERMEASE MDL1, MITOCHONDRIAL"/>
    <property type="match status" value="1"/>
</dbReference>
<comment type="subcellular location">
    <subcellularLocation>
        <location evidence="1">Cell membrane</location>
        <topology evidence="1">Multi-pass membrane protein</topology>
    </subcellularLocation>
</comment>
<evidence type="ECO:0000256" key="2">
    <source>
        <dbReference type="ARBA" id="ARBA00022692"/>
    </source>
</evidence>
<feature type="transmembrane region" description="Helical" evidence="5">
    <location>
        <begin position="263"/>
        <end position="287"/>
    </location>
</feature>
<dbReference type="InterPro" id="IPR011527">
    <property type="entry name" value="ABC1_TM_dom"/>
</dbReference>
<organism evidence="8 9">
    <name type="scientific">Agrococcus casei LMG 22410</name>
    <dbReference type="NCBI Taxonomy" id="1255656"/>
    <lineage>
        <taxon>Bacteria</taxon>
        <taxon>Bacillati</taxon>
        <taxon>Actinomycetota</taxon>
        <taxon>Actinomycetes</taxon>
        <taxon>Micrococcales</taxon>
        <taxon>Microbacteriaceae</taxon>
        <taxon>Agrococcus</taxon>
    </lineage>
</organism>
<dbReference type="SUPFAM" id="SSF52540">
    <property type="entry name" value="P-loop containing nucleoside triphosphate hydrolases"/>
    <property type="match status" value="1"/>
</dbReference>
<evidence type="ECO:0000313" key="8">
    <source>
        <dbReference type="EMBL" id="SJM67596.1"/>
    </source>
</evidence>
<keyword evidence="2 5" id="KW-0812">Transmembrane</keyword>
<dbReference type="AlphaFoldDB" id="A0A1R4GHC0"/>
<protein>
    <submittedName>
        <fullName evidence="8">Bifunctional ABC transporter</fullName>
    </submittedName>
</protein>
<dbReference type="GO" id="GO:0016887">
    <property type="term" value="F:ATP hydrolysis activity"/>
    <property type="evidence" value="ECO:0007669"/>
    <property type="project" value="InterPro"/>
</dbReference>
<evidence type="ECO:0000256" key="5">
    <source>
        <dbReference type="SAM" id="Phobius"/>
    </source>
</evidence>
<proteinExistence type="predicted"/>
<name>A0A1R4GHC0_9MICO</name>
<dbReference type="GO" id="GO:0005524">
    <property type="term" value="F:ATP binding"/>
    <property type="evidence" value="ECO:0007669"/>
    <property type="project" value="InterPro"/>
</dbReference>
<dbReference type="Pfam" id="PF00664">
    <property type="entry name" value="ABC_membrane"/>
    <property type="match status" value="1"/>
</dbReference>
<dbReference type="InterPro" id="IPR027417">
    <property type="entry name" value="P-loop_NTPase"/>
</dbReference>
<sequence length="533" mass="55192">MLLIVHGIAGMLLPVVIGMLVDKVVAPSAAGVGFASVTGPLVWWGLALVGVYLVVNLSYRFGGRLGWFGVQRSQFELSQAVLSRVLDPRGMVGAARAPGGLLAVATGDVHRACLVLYVTVYPPGEIVGLLTAAVILFAIHPWLGLGVVVALPIVVVLMQLAAIPLRRRSIREQAGLADAAAVAADLVAGYRVIRGINAQATAAGRYRTVSREALRGTLAAQFARAGFDGISTATAQLFAAAVVVAAAILAFTGQLTIGQLVTVAGVAVSLIGPLDGLVGTLGTFWAISQASARRVLDLLSEPANPAGLGEHTGDTTQRVGTAEDLLRVDRLALPDGSLLNTTVSSGEFVVIDLPQAGQRLLTDVLSAQAVPVTGQVLLDGVAVEAWDPTTLRERVLAVPHTAGLFAGTVLENARATGDKPLDEAIARTALRVAALTETELPSGYDATRVGDGGRELSGGQRQRIALARAITADPDLLVLTDPTSSVDAVTEQHIAAALRTHRVGRTTIVLTSSPAFRAVADRLIAPYEGGEPS</sequence>
<evidence type="ECO:0000256" key="1">
    <source>
        <dbReference type="ARBA" id="ARBA00004651"/>
    </source>
</evidence>
<keyword evidence="9" id="KW-1185">Reference proteome</keyword>
<dbReference type="SUPFAM" id="SSF90123">
    <property type="entry name" value="ABC transporter transmembrane region"/>
    <property type="match status" value="1"/>
</dbReference>
<feature type="transmembrane region" description="Helical" evidence="5">
    <location>
        <begin position="114"/>
        <end position="139"/>
    </location>
</feature>
<dbReference type="InterPro" id="IPR036640">
    <property type="entry name" value="ABC1_TM_sf"/>
</dbReference>
<evidence type="ECO:0000259" key="6">
    <source>
        <dbReference type="PROSITE" id="PS50893"/>
    </source>
</evidence>
<feature type="transmembrane region" description="Helical" evidence="5">
    <location>
        <begin position="145"/>
        <end position="165"/>
    </location>
</feature>
<dbReference type="EMBL" id="FUHU01000044">
    <property type="protein sequence ID" value="SJM67596.1"/>
    <property type="molecule type" value="Genomic_DNA"/>
</dbReference>
<feature type="transmembrane region" description="Helical" evidence="5">
    <location>
        <begin position="237"/>
        <end position="257"/>
    </location>
</feature>
<dbReference type="Pfam" id="PF00005">
    <property type="entry name" value="ABC_tran"/>
    <property type="match status" value="1"/>
</dbReference>
<evidence type="ECO:0000259" key="7">
    <source>
        <dbReference type="PROSITE" id="PS50929"/>
    </source>
</evidence>
<dbReference type="InterPro" id="IPR017871">
    <property type="entry name" value="ABC_transporter-like_CS"/>
</dbReference>
<dbReference type="GeneID" id="303173948"/>
<evidence type="ECO:0000313" key="9">
    <source>
        <dbReference type="Proteomes" id="UP000195787"/>
    </source>
</evidence>
<feature type="transmembrane region" description="Helical" evidence="5">
    <location>
        <begin position="41"/>
        <end position="59"/>
    </location>
</feature>
<dbReference type="Proteomes" id="UP000195787">
    <property type="component" value="Unassembled WGS sequence"/>
</dbReference>
<dbReference type="InterPro" id="IPR039421">
    <property type="entry name" value="Type_1_exporter"/>
</dbReference>
<dbReference type="PROSITE" id="PS50929">
    <property type="entry name" value="ABC_TM1F"/>
    <property type="match status" value="1"/>
</dbReference>
<dbReference type="Gene3D" id="3.40.50.300">
    <property type="entry name" value="P-loop containing nucleotide triphosphate hydrolases"/>
    <property type="match status" value="1"/>
</dbReference>
<dbReference type="GO" id="GO:0015421">
    <property type="term" value="F:ABC-type oligopeptide transporter activity"/>
    <property type="evidence" value="ECO:0007669"/>
    <property type="project" value="TreeGrafter"/>
</dbReference>
<reference evidence="8 9" key="1">
    <citation type="submission" date="2017-02" db="EMBL/GenBank/DDBJ databases">
        <authorList>
            <person name="Peterson S.W."/>
        </authorList>
    </citation>
    <scope>NUCLEOTIDE SEQUENCE [LARGE SCALE GENOMIC DNA]</scope>
    <source>
        <strain evidence="8 9">LMG 22410</strain>
    </source>
</reference>
<gene>
    <name evidence="8" type="ORF">CZ674_12085</name>
</gene>
<dbReference type="RefSeq" id="WP_159456992.1">
    <property type="nucleotide sequence ID" value="NZ_FUHU01000044.1"/>
</dbReference>
<dbReference type="PROSITE" id="PS50893">
    <property type="entry name" value="ABC_TRANSPORTER_2"/>
    <property type="match status" value="1"/>
</dbReference>
<dbReference type="PANTHER" id="PTHR43394:SF1">
    <property type="entry name" value="ATP-BINDING CASSETTE SUB-FAMILY B MEMBER 10, MITOCHONDRIAL"/>
    <property type="match status" value="1"/>
</dbReference>